<evidence type="ECO:0000256" key="7">
    <source>
        <dbReference type="ARBA" id="ARBA00022833"/>
    </source>
</evidence>
<dbReference type="EC" id="2.3.2.27" evidence="3"/>
<evidence type="ECO:0000256" key="9">
    <source>
        <dbReference type="SAM" id="MobiDB-lite"/>
    </source>
</evidence>
<organism evidence="11 12">
    <name type="scientific">Vitrella brassicaformis (strain CCMP3155)</name>
    <dbReference type="NCBI Taxonomy" id="1169540"/>
    <lineage>
        <taxon>Eukaryota</taxon>
        <taxon>Sar</taxon>
        <taxon>Alveolata</taxon>
        <taxon>Colpodellida</taxon>
        <taxon>Vitrellaceae</taxon>
        <taxon>Vitrella</taxon>
    </lineage>
</organism>
<dbReference type="GO" id="GO:0061630">
    <property type="term" value="F:ubiquitin protein ligase activity"/>
    <property type="evidence" value="ECO:0007669"/>
    <property type="project" value="UniProtKB-EC"/>
</dbReference>
<dbReference type="GO" id="GO:0003682">
    <property type="term" value="F:chromatin binding"/>
    <property type="evidence" value="ECO:0007669"/>
    <property type="project" value="TreeGrafter"/>
</dbReference>
<protein>
    <recommendedName>
        <fullName evidence="3">RING-type E3 ubiquitin transferase</fullName>
        <ecNumber evidence="3">2.3.2.27</ecNumber>
    </recommendedName>
</protein>
<dbReference type="InParanoid" id="A0A0G4GWC7"/>
<dbReference type="GO" id="GO:0000151">
    <property type="term" value="C:ubiquitin ligase complex"/>
    <property type="evidence" value="ECO:0007669"/>
    <property type="project" value="InterPro"/>
</dbReference>
<reference evidence="11 12" key="1">
    <citation type="submission" date="2014-11" db="EMBL/GenBank/DDBJ databases">
        <authorList>
            <person name="Zhu J."/>
            <person name="Qi W."/>
            <person name="Song R."/>
        </authorList>
    </citation>
    <scope>NUCLEOTIDE SEQUENCE [LARGE SCALE GENOMIC DNA]</scope>
</reference>
<dbReference type="PANTHER" id="PTHR46076">
    <property type="entry name" value="E3 UBIQUITIN-PROTEIN LIGASE RING1 / RING 2 FAMILY MEMBER"/>
    <property type="match status" value="1"/>
</dbReference>
<evidence type="ECO:0000256" key="2">
    <source>
        <dbReference type="ARBA" id="ARBA00004906"/>
    </source>
</evidence>
<feature type="region of interest" description="Disordered" evidence="9">
    <location>
        <begin position="229"/>
        <end position="260"/>
    </location>
</feature>
<accession>A0A0G4GWC7</accession>
<evidence type="ECO:0000256" key="4">
    <source>
        <dbReference type="ARBA" id="ARBA00022679"/>
    </source>
</evidence>
<dbReference type="GO" id="GO:0008270">
    <property type="term" value="F:zinc ion binding"/>
    <property type="evidence" value="ECO:0007669"/>
    <property type="project" value="UniProtKB-KW"/>
</dbReference>
<evidence type="ECO:0000313" key="12">
    <source>
        <dbReference type="Proteomes" id="UP000041254"/>
    </source>
</evidence>
<dbReference type="AlphaFoldDB" id="A0A0G4GWC7"/>
<dbReference type="GO" id="GO:0016567">
    <property type="term" value="P:protein ubiquitination"/>
    <property type="evidence" value="ECO:0007669"/>
    <property type="project" value="UniProtKB-UniPathway"/>
</dbReference>
<dbReference type="InterPro" id="IPR001841">
    <property type="entry name" value="Znf_RING"/>
</dbReference>
<dbReference type="SMART" id="SM00184">
    <property type="entry name" value="RING"/>
    <property type="match status" value="1"/>
</dbReference>
<dbReference type="STRING" id="1169540.A0A0G4GWC7"/>
<name>A0A0G4GWC7_VITBC</name>
<feature type="domain" description="RING-type" evidence="10">
    <location>
        <begin position="74"/>
        <end position="114"/>
    </location>
</feature>
<comment type="catalytic activity">
    <reaction evidence="1">
        <text>S-ubiquitinyl-[E2 ubiquitin-conjugating enzyme]-L-cysteine + [acceptor protein]-L-lysine = [E2 ubiquitin-conjugating enzyme]-L-cysteine + N(6)-ubiquitinyl-[acceptor protein]-L-lysine.</text>
        <dbReference type="EC" id="2.3.2.27"/>
    </reaction>
</comment>
<dbReference type="UniPathway" id="UPA00143"/>
<dbReference type="InterPro" id="IPR043540">
    <property type="entry name" value="RING1/RING2"/>
</dbReference>
<dbReference type="VEuPathDB" id="CryptoDB:Vbra_18822"/>
<dbReference type="OrthoDB" id="337575at2759"/>
<dbReference type="PROSITE" id="PS00518">
    <property type="entry name" value="ZF_RING_1"/>
    <property type="match status" value="1"/>
</dbReference>
<evidence type="ECO:0000256" key="3">
    <source>
        <dbReference type="ARBA" id="ARBA00012483"/>
    </source>
</evidence>
<keyword evidence="4" id="KW-0808">Transferase</keyword>
<dbReference type="CDD" id="cd16531">
    <property type="entry name" value="RING-HC_RING1-like"/>
    <property type="match status" value="1"/>
</dbReference>
<dbReference type="PROSITE" id="PS50089">
    <property type="entry name" value="ZF_RING_2"/>
    <property type="match status" value="1"/>
</dbReference>
<proteinExistence type="predicted"/>
<dbReference type="Pfam" id="PF13923">
    <property type="entry name" value="zf-C3HC4_2"/>
    <property type="match status" value="1"/>
</dbReference>
<dbReference type="Proteomes" id="UP000041254">
    <property type="component" value="Unassembled WGS sequence"/>
</dbReference>
<keyword evidence="7" id="KW-0862">Zinc</keyword>
<dbReference type="InterPro" id="IPR017907">
    <property type="entry name" value="Znf_RING_CS"/>
</dbReference>
<evidence type="ECO:0000313" key="11">
    <source>
        <dbReference type="EMBL" id="CEM35045.1"/>
    </source>
</evidence>
<dbReference type="PANTHER" id="PTHR46076:SF3">
    <property type="entry name" value="E3 UBIQUITIN-PROTEIN LIGASE RING1"/>
    <property type="match status" value="1"/>
</dbReference>
<keyword evidence="5" id="KW-0479">Metal-binding</keyword>
<comment type="pathway">
    <text evidence="2">Protein modification; protein ubiquitination.</text>
</comment>
<evidence type="ECO:0000256" key="5">
    <source>
        <dbReference type="ARBA" id="ARBA00022723"/>
    </source>
</evidence>
<gene>
    <name evidence="11" type="ORF">Vbra_18822</name>
</gene>
<feature type="compositionally biased region" description="Pro residues" evidence="9">
    <location>
        <begin position="251"/>
        <end position="260"/>
    </location>
</feature>
<evidence type="ECO:0000256" key="8">
    <source>
        <dbReference type="PROSITE-ProRule" id="PRU00175"/>
    </source>
</evidence>
<keyword evidence="6 8" id="KW-0863">Zinc-finger</keyword>
<dbReference type="Gene3D" id="3.30.40.10">
    <property type="entry name" value="Zinc/RING finger domain, C3HC4 (zinc finger)"/>
    <property type="match status" value="1"/>
</dbReference>
<evidence type="ECO:0000256" key="1">
    <source>
        <dbReference type="ARBA" id="ARBA00000900"/>
    </source>
</evidence>
<dbReference type="EMBL" id="CDMY01000840">
    <property type="protein sequence ID" value="CEM35045.1"/>
    <property type="molecule type" value="Genomic_DNA"/>
</dbReference>
<evidence type="ECO:0000256" key="6">
    <source>
        <dbReference type="ARBA" id="ARBA00022771"/>
    </source>
</evidence>
<dbReference type="InterPro" id="IPR013083">
    <property type="entry name" value="Znf_RING/FYVE/PHD"/>
</dbReference>
<sequence length="456" mass="48795">MDGYMVDGEEEEDLYNGRTKEEYLSTNVPEDLELYDMYRSPRIPEAPDSDSGVAIDLSRMTTLTGSNLNVDLTCPVCLGILTKTTTVKVCLHRFCASCIEKCLRIGKRECPTCRVHISSRRMLRSDPTFDKMVKRLFPNVEAYEEHHEKLVEQSNKKNNLTKGVPGLTPYPPSNPPAPPARHVITRPPAFIPMLTRPNMMPPSRPSSALRPGQPPWISFAPRMSVRPLTQAPGVRAPPFPPSLSSAMGGPPVAPAPPAPAPATAAAAAAAASVGSGMPSGQQQEGAAASAMMKQENGVAVGAGGDGGPGEEQAAAPIKFTFKLLPDPNLKALPRLDKEEVSIPGHITVAQLSRYLSHQLMGKAKAIREAGPSGQPDQQQVPLWTSPPTVALCSPDSDRQRVRWPSALPVAAGRDEPMAPGEGGLKSLGSELTLAQVHAMHHVLPSATLSLYYTIAD</sequence>
<dbReference type="SUPFAM" id="SSF57850">
    <property type="entry name" value="RING/U-box"/>
    <property type="match status" value="1"/>
</dbReference>
<dbReference type="GO" id="GO:0031519">
    <property type="term" value="C:PcG protein complex"/>
    <property type="evidence" value="ECO:0007669"/>
    <property type="project" value="TreeGrafter"/>
</dbReference>
<evidence type="ECO:0000259" key="10">
    <source>
        <dbReference type="PROSITE" id="PS50089"/>
    </source>
</evidence>
<keyword evidence="12" id="KW-1185">Reference proteome</keyword>